<dbReference type="PANTHER" id="PTHR43289:SF6">
    <property type="entry name" value="SERINE_THREONINE-PROTEIN KINASE NEKL-3"/>
    <property type="match status" value="1"/>
</dbReference>
<feature type="domain" description="Protein kinase" evidence="7">
    <location>
        <begin position="10"/>
        <end position="273"/>
    </location>
</feature>
<dbReference type="CDD" id="cd17536">
    <property type="entry name" value="REC_YesN-like"/>
    <property type="match status" value="1"/>
</dbReference>
<protein>
    <submittedName>
        <fullName evidence="10">Response regulator</fullName>
    </submittedName>
</protein>
<dbReference type="PROSITE" id="PS50125">
    <property type="entry name" value="GUANYLATE_CYCLASE_2"/>
    <property type="match status" value="1"/>
</dbReference>
<dbReference type="Pfam" id="PF00072">
    <property type="entry name" value="Response_reg"/>
    <property type="match status" value="1"/>
</dbReference>
<dbReference type="Gene3D" id="3.30.200.20">
    <property type="entry name" value="Phosphorylase Kinase, domain 1"/>
    <property type="match status" value="1"/>
</dbReference>
<proteinExistence type="predicted"/>
<accession>A0ABT4A3A8</accession>
<organism evidence="10 11">
    <name type="scientific">Archangium lansingense</name>
    <dbReference type="NCBI Taxonomy" id="2995310"/>
    <lineage>
        <taxon>Bacteria</taxon>
        <taxon>Pseudomonadati</taxon>
        <taxon>Myxococcota</taxon>
        <taxon>Myxococcia</taxon>
        <taxon>Myxococcales</taxon>
        <taxon>Cystobacterineae</taxon>
        <taxon>Archangiaceae</taxon>
        <taxon>Archangium</taxon>
    </lineage>
</organism>
<evidence type="ECO:0000256" key="6">
    <source>
        <dbReference type="PROSITE-ProRule" id="PRU00169"/>
    </source>
</evidence>
<comment type="subcellular location">
    <subcellularLocation>
        <location evidence="1">Membrane</location>
        <topology evidence="1">Single-pass membrane protein</topology>
    </subcellularLocation>
</comment>
<keyword evidence="6" id="KW-0597">Phosphoprotein</keyword>
<reference evidence="10 11" key="1">
    <citation type="submission" date="2022-11" db="EMBL/GenBank/DDBJ databases">
        <title>Minimal conservation of predation-associated metabolite biosynthetic gene clusters underscores biosynthetic potential of Myxococcota including descriptions for ten novel species: Archangium lansinium sp. nov., Myxococcus landrumus sp. nov., Nannocystis bai.</title>
        <authorList>
            <person name="Ahearne A."/>
            <person name="Stevens C."/>
            <person name="Phillips K."/>
        </authorList>
    </citation>
    <scope>NUCLEOTIDE SEQUENCE [LARGE SCALE GENOMIC DNA]</scope>
    <source>
        <strain evidence="10 11">MIWBW</strain>
    </source>
</reference>
<evidence type="ECO:0000256" key="1">
    <source>
        <dbReference type="ARBA" id="ARBA00004167"/>
    </source>
</evidence>
<sequence length="665" mass="72321">MSGRRIGSRYVLERKVAGGGMGAIWVALDSQLQRRVALKLMAPERIASSSARHQFEQEAKAVAQLRNPHVVQIHDYGVDGGTPFIVMELLEGEDLETRLERQGRLAPVVLASLLNQVARALTSAHACGVIHRDLKPANLFLARVDSEEVVKVLDFGLARLGAGGATSAEELGRVMGTPRYMSPEQRRGEAWVDHRTDLWALGVVVYRALTGRFPFSADALSELGRSGTISFAEPPSTLVPELGQGVDAFFSRALDPDPSRRFQSARELAAAFASLVETSRPSRAAKILVIDDEPDVALLMKQRFRKHIRDSVYEFIFATDGEDALEKLRQHPDTDVVLSDINMPRMDGLTFLARVGEVNPLVKVIMVSAYSDMSNIRVAMNRGAFDFLVKPLDFQDLDATLAKALRHVAEFRKMVRSAEENQLLRMFVHGGVLERTLPLTQGPDVMGGERVEATVVFLDLEGFTPVLREEQPEAVIRRLNANFEVIVPELLSRGGVVDKFVGDAVMAVFRGHGHLNRALEACLAARKQLRTMAFRSGDASPYAHGICIGVDSGELICGSIGAKGLGRLDYTVLGATVNTAARLTVLAGRDQILIGAHLLPRLESGFECLALGTRSLPGAASELAVHEVMARREQRVSSADQTVSLDLAAPHGSSQPAVLAASKAE</sequence>
<dbReference type="PROSITE" id="PS50011">
    <property type="entry name" value="PROTEIN_KINASE_DOM"/>
    <property type="match status" value="1"/>
</dbReference>
<dbReference type="InterPro" id="IPR000719">
    <property type="entry name" value="Prot_kinase_dom"/>
</dbReference>
<evidence type="ECO:0000313" key="11">
    <source>
        <dbReference type="Proteomes" id="UP001207654"/>
    </source>
</evidence>
<dbReference type="InterPro" id="IPR011009">
    <property type="entry name" value="Kinase-like_dom_sf"/>
</dbReference>
<dbReference type="SMART" id="SM00220">
    <property type="entry name" value="S_TKc"/>
    <property type="match status" value="1"/>
</dbReference>
<dbReference type="Proteomes" id="UP001207654">
    <property type="component" value="Unassembled WGS sequence"/>
</dbReference>
<comment type="caution">
    <text evidence="10">The sequence shown here is derived from an EMBL/GenBank/DDBJ whole genome shotgun (WGS) entry which is preliminary data.</text>
</comment>
<dbReference type="InterPro" id="IPR008271">
    <property type="entry name" value="Ser/Thr_kinase_AS"/>
</dbReference>
<dbReference type="EMBL" id="JAPNKA010000001">
    <property type="protein sequence ID" value="MCY1076135.1"/>
    <property type="molecule type" value="Genomic_DNA"/>
</dbReference>
<dbReference type="Gene3D" id="1.10.510.10">
    <property type="entry name" value="Transferase(Phosphotransferase) domain 1"/>
    <property type="match status" value="1"/>
</dbReference>
<dbReference type="SMART" id="SM00448">
    <property type="entry name" value="REC"/>
    <property type="match status" value="1"/>
</dbReference>
<evidence type="ECO:0000256" key="3">
    <source>
        <dbReference type="ARBA" id="ARBA00022741"/>
    </source>
</evidence>
<dbReference type="InterPro" id="IPR029787">
    <property type="entry name" value="Nucleotide_cyclase"/>
</dbReference>
<dbReference type="PROSITE" id="PS00108">
    <property type="entry name" value="PROTEIN_KINASE_ST"/>
    <property type="match status" value="1"/>
</dbReference>
<evidence type="ECO:0000256" key="2">
    <source>
        <dbReference type="ARBA" id="ARBA00022679"/>
    </source>
</evidence>
<dbReference type="PANTHER" id="PTHR43289">
    <property type="entry name" value="MITOGEN-ACTIVATED PROTEIN KINASE KINASE KINASE 20-RELATED"/>
    <property type="match status" value="1"/>
</dbReference>
<dbReference type="RefSeq" id="WP_267535041.1">
    <property type="nucleotide sequence ID" value="NZ_JAPNKA010000001.1"/>
</dbReference>
<keyword evidence="2" id="KW-0808">Transferase</keyword>
<evidence type="ECO:0000259" key="7">
    <source>
        <dbReference type="PROSITE" id="PS50011"/>
    </source>
</evidence>
<dbReference type="SMART" id="SM00044">
    <property type="entry name" value="CYCc"/>
    <property type="match status" value="1"/>
</dbReference>
<evidence type="ECO:0000259" key="8">
    <source>
        <dbReference type="PROSITE" id="PS50110"/>
    </source>
</evidence>
<feature type="domain" description="Guanylate cyclase" evidence="9">
    <location>
        <begin position="454"/>
        <end position="584"/>
    </location>
</feature>
<dbReference type="SUPFAM" id="SSF52172">
    <property type="entry name" value="CheY-like"/>
    <property type="match status" value="1"/>
</dbReference>
<name>A0ABT4A3A8_9BACT</name>
<feature type="modified residue" description="4-aspartylphosphate" evidence="6">
    <location>
        <position position="340"/>
    </location>
</feature>
<evidence type="ECO:0000256" key="4">
    <source>
        <dbReference type="ARBA" id="ARBA00022777"/>
    </source>
</evidence>
<dbReference type="CDD" id="cd07302">
    <property type="entry name" value="CHD"/>
    <property type="match status" value="1"/>
</dbReference>
<dbReference type="Gene3D" id="3.30.70.1230">
    <property type="entry name" value="Nucleotide cyclase"/>
    <property type="match status" value="1"/>
</dbReference>
<keyword evidence="4" id="KW-0418">Kinase</keyword>
<feature type="domain" description="Response regulatory" evidence="8">
    <location>
        <begin position="286"/>
        <end position="405"/>
    </location>
</feature>
<evidence type="ECO:0000259" key="9">
    <source>
        <dbReference type="PROSITE" id="PS50125"/>
    </source>
</evidence>
<dbReference type="SUPFAM" id="SSF56112">
    <property type="entry name" value="Protein kinase-like (PK-like)"/>
    <property type="match status" value="1"/>
</dbReference>
<evidence type="ECO:0000256" key="5">
    <source>
        <dbReference type="ARBA" id="ARBA00022840"/>
    </source>
</evidence>
<dbReference type="CDD" id="cd14014">
    <property type="entry name" value="STKc_PknB_like"/>
    <property type="match status" value="1"/>
</dbReference>
<keyword evidence="5" id="KW-0067">ATP-binding</keyword>
<dbReference type="InterPro" id="IPR001054">
    <property type="entry name" value="A/G_cyclase"/>
</dbReference>
<evidence type="ECO:0000313" key="10">
    <source>
        <dbReference type="EMBL" id="MCY1076135.1"/>
    </source>
</evidence>
<dbReference type="SUPFAM" id="SSF55073">
    <property type="entry name" value="Nucleotide cyclase"/>
    <property type="match status" value="1"/>
</dbReference>
<dbReference type="Gene3D" id="3.40.50.2300">
    <property type="match status" value="1"/>
</dbReference>
<dbReference type="InterPro" id="IPR001789">
    <property type="entry name" value="Sig_transdc_resp-reg_receiver"/>
</dbReference>
<gene>
    <name evidence="10" type="ORF">OV287_16795</name>
</gene>
<dbReference type="Pfam" id="PF00069">
    <property type="entry name" value="Pkinase"/>
    <property type="match status" value="1"/>
</dbReference>
<dbReference type="InterPro" id="IPR011006">
    <property type="entry name" value="CheY-like_superfamily"/>
</dbReference>
<dbReference type="PROSITE" id="PS50110">
    <property type="entry name" value="RESPONSE_REGULATORY"/>
    <property type="match status" value="1"/>
</dbReference>
<keyword evidence="3" id="KW-0547">Nucleotide-binding</keyword>
<keyword evidence="11" id="KW-1185">Reference proteome</keyword>
<dbReference type="Pfam" id="PF00211">
    <property type="entry name" value="Guanylate_cyc"/>
    <property type="match status" value="1"/>
</dbReference>